<feature type="region of interest" description="Disordered" evidence="1">
    <location>
        <begin position="201"/>
        <end position="221"/>
    </location>
</feature>
<protein>
    <submittedName>
        <fullName evidence="3">Uncharacterized protein</fullName>
    </submittedName>
</protein>
<feature type="chain" id="PRO_5036137348" evidence="2">
    <location>
        <begin position="23"/>
        <end position="277"/>
    </location>
</feature>
<proteinExistence type="predicted"/>
<dbReference type="AlphaFoldDB" id="A0A5B0N3D0"/>
<sequence>MKLHLAAIISVVLSLAAGGSVARFSSTKEEARRISRGISHDEHSNIRASLAGSSSQAVGQRPQPMNRNFLLTVPKYARADGVQGYCSLTICRSIAPPAFEEPGDRYPHYYYSAQSGWHDAELLFKAIIMNGNQKAVLRLESCSTTRVVTVRLCYPSTNTIYPAFELPPRGSIGMEVPRDAEWPRKNAPLLHLLGVKDAASRRSSSSHQLSAASPEYRPIQSYNNRDLDSQLSRSFQTLQLGPPSAHPPGYKFNNEDEFDQLGFVTRPTFEYINPPSP</sequence>
<evidence type="ECO:0000256" key="1">
    <source>
        <dbReference type="SAM" id="MobiDB-lite"/>
    </source>
</evidence>
<feature type="signal peptide" evidence="2">
    <location>
        <begin position="1"/>
        <end position="22"/>
    </location>
</feature>
<evidence type="ECO:0000313" key="4">
    <source>
        <dbReference type="EMBL" id="KAA1124101.1"/>
    </source>
</evidence>
<keyword evidence="5" id="KW-1185">Reference proteome</keyword>
<feature type="region of interest" description="Disordered" evidence="1">
    <location>
        <begin position="236"/>
        <end position="255"/>
    </location>
</feature>
<reference evidence="5 6" key="1">
    <citation type="submission" date="2019-05" db="EMBL/GenBank/DDBJ databases">
        <title>Emergence of the Ug99 lineage of the wheat stem rust pathogen through somatic hybridization.</title>
        <authorList>
            <person name="Li F."/>
            <person name="Upadhyaya N.M."/>
            <person name="Sperschneider J."/>
            <person name="Matny O."/>
            <person name="Nguyen-Phuc H."/>
            <person name="Mago R."/>
            <person name="Raley C."/>
            <person name="Miller M.E."/>
            <person name="Silverstein K.A.T."/>
            <person name="Henningsen E."/>
            <person name="Hirsch C.D."/>
            <person name="Visser B."/>
            <person name="Pretorius Z.A."/>
            <person name="Steffenson B.J."/>
            <person name="Schwessinger B."/>
            <person name="Dodds P.N."/>
            <person name="Figueroa M."/>
        </authorList>
    </citation>
    <scope>NUCLEOTIDE SEQUENCE [LARGE SCALE GENOMIC DNA]</scope>
    <source>
        <strain evidence="3">21-0</strain>
        <strain evidence="4 6">Ug99</strain>
    </source>
</reference>
<gene>
    <name evidence="3" type="ORF">PGT21_021652</name>
    <name evidence="4" type="ORF">PGTUg99_027422</name>
</gene>
<evidence type="ECO:0000313" key="5">
    <source>
        <dbReference type="Proteomes" id="UP000324748"/>
    </source>
</evidence>
<feature type="compositionally biased region" description="Low complexity" evidence="1">
    <location>
        <begin position="201"/>
        <end position="213"/>
    </location>
</feature>
<organism evidence="3 5">
    <name type="scientific">Puccinia graminis f. sp. tritici</name>
    <dbReference type="NCBI Taxonomy" id="56615"/>
    <lineage>
        <taxon>Eukaryota</taxon>
        <taxon>Fungi</taxon>
        <taxon>Dikarya</taxon>
        <taxon>Basidiomycota</taxon>
        <taxon>Pucciniomycotina</taxon>
        <taxon>Pucciniomycetes</taxon>
        <taxon>Pucciniales</taxon>
        <taxon>Pucciniaceae</taxon>
        <taxon>Puccinia</taxon>
    </lineage>
</organism>
<keyword evidence="2" id="KW-0732">Signal</keyword>
<evidence type="ECO:0000256" key="2">
    <source>
        <dbReference type="SAM" id="SignalP"/>
    </source>
</evidence>
<dbReference type="EMBL" id="VSWC01000119">
    <property type="protein sequence ID" value="KAA1082964.1"/>
    <property type="molecule type" value="Genomic_DNA"/>
</dbReference>
<evidence type="ECO:0000313" key="6">
    <source>
        <dbReference type="Proteomes" id="UP000325313"/>
    </source>
</evidence>
<comment type="caution">
    <text evidence="3">The sequence shown here is derived from an EMBL/GenBank/DDBJ whole genome shotgun (WGS) entry which is preliminary data.</text>
</comment>
<dbReference type="Proteomes" id="UP000325313">
    <property type="component" value="Unassembled WGS sequence"/>
</dbReference>
<evidence type="ECO:0000313" key="3">
    <source>
        <dbReference type="EMBL" id="KAA1082964.1"/>
    </source>
</evidence>
<accession>A0A5B0N3D0</accession>
<dbReference type="Proteomes" id="UP000324748">
    <property type="component" value="Unassembled WGS sequence"/>
</dbReference>
<dbReference type="EMBL" id="VDEP01000205">
    <property type="protein sequence ID" value="KAA1124101.1"/>
    <property type="molecule type" value="Genomic_DNA"/>
</dbReference>
<name>A0A5B0N3D0_PUCGR</name>